<evidence type="ECO:0000259" key="1">
    <source>
        <dbReference type="SMART" id="SM00382"/>
    </source>
</evidence>
<dbReference type="RefSeq" id="XP_043141156.1">
    <property type="nucleotide sequence ID" value="XM_043283925.1"/>
</dbReference>
<dbReference type="KEGG" id="ache:ACHE_80543S"/>
<dbReference type="Gene3D" id="3.40.50.300">
    <property type="entry name" value="P-loop containing nucleotide triphosphate hydrolases"/>
    <property type="match status" value="1"/>
</dbReference>
<proteinExistence type="predicted"/>
<dbReference type="PANTHER" id="PTHR46411">
    <property type="entry name" value="FAMILY ATPASE, PUTATIVE-RELATED"/>
    <property type="match status" value="1"/>
</dbReference>
<gene>
    <name evidence="2" type="ORF">ACHE_80543S</name>
</gene>
<dbReference type="Proteomes" id="UP000637239">
    <property type="component" value="Chromosome 8"/>
</dbReference>
<dbReference type="InterPro" id="IPR003593">
    <property type="entry name" value="AAA+_ATPase"/>
</dbReference>
<accession>A0A7R7ZS90</accession>
<dbReference type="GO" id="GO:0005524">
    <property type="term" value="F:ATP binding"/>
    <property type="evidence" value="ECO:0007669"/>
    <property type="project" value="InterPro"/>
</dbReference>
<dbReference type="Pfam" id="PF22942">
    <property type="entry name" value="DUF7025"/>
    <property type="match status" value="1"/>
</dbReference>
<name>A0A7R7ZS90_ASPCH</name>
<dbReference type="GO" id="GO:0016887">
    <property type="term" value="F:ATP hydrolysis activity"/>
    <property type="evidence" value="ECO:0007669"/>
    <property type="project" value="InterPro"/>
</dbReference>
<dbReference type="EMBL" id="AP024423">
    <property type="protein sequence ID" value="BCR92643.1"/>
    <property type="molecule type" value="Genomic_DNA"/>
</dbReference>
<reference evidence="2" key="2">
    <citation type="submission" date="2021-02" db="EMBL/GenBank/DDBJ databases">
        <title>Aspergillus chevalieri M1 genome sequence.</title>
        <authorList>
            <person name="Kadooka C."/>
            <person name="Mori K."/>
            <person name="Futagami T."/>
        </authorList>
    </citation>
    <scope>NUCLEOTIDE SEQUENCE</scope>
    <source>
        <strain evidence="2">M1</strain>
    </source>
</reference>
<dbReference type="GeneID" id="66986992"/>
<dbReference type="CDD" id="cd19481">
    <property type="entry name" value="RecA-like_protease"/>
    <property type="match status" value="1"/>
</dbReference>
<dbReference type="SUPFAM" id="SSF52540">
    <property type="entry name" value="P-loop containing nucleoside triphosphate hydrolases"/>
    <property type="match status" value="1"/>
</dbReference>
<dbReference type="InterPro" id="IPR003959">
    <property type="entry name" value="ATPase_AAA_core"/>
</dbReference>
<dbReference type="InterPro" id="IPR027417">
    <property type="entry name" value="P-loop_NTPase"/>
</dbReference>
<dbReference type="PANTHER" id="PTHR46411:SF3">
    <property type="entry name" value="AAA+ ATPASE DOMAIN-CONTAINING PROTEIN"/>
    <property type="match status" value="1"/>
</dbReference>
<sequence length="612" mass="69378">MGDISTEGKSESVQFAPTGSICQVHNLYQTKPDSRGRSSWTKEYPDDLVQPAENEESGQYVLVARNVKCYDGRKSLQVKSIVVQSQPLKTFLDDVMKGYPGITMKLDRVEFNRPFKPFVHRWERFVEARNNEQDMTTRSHVDLLYRVLDEELRDVISSRNNLVANGVISHDLLWTIFEPGDFVFSVVDGRKRAFSFESGDINPKNGKFEMEGKYIDFDGEDFGYVTHSMSVPAYEGTSAIAALPAFPLVYHSDHATIRRQLTARGKLWQDHRGYHYKQYEGIAKTYFCSREMKLSIKSRIVIDTKAYTTFNPNDEIYLDSDVSDELSDDQRMISTPIIRGYALKEKRWLEFYIDGVQDIKWDARAFDSLVLPHAQQDLKQLILAFADAHSEHLDGFDDIIQGKGRGVIMLLSGPPGVGKTLTAESVAEVMKVPLYVLSAGDLGTSASRVEASLKDILSIVPRWNAVLLLDEADVFMEARNSTDLERNELVSIFLRMLEYYEGFLFLTSNRAENIDPAFESRIHVSLRYPELNTASRRQIWTQFLGDAYIGGFSSQELDQMAEVALNGRQIKNVLRTAHLLARKQEAKLGFSHVQTILTLRGSGSGSTGDSWM</sequence>
<organism evidence="2 3">
    <name type="scientific">Aspergillus chevalieri</name>
    <name type="common">Eurotium chevalieri</name>
    <dbReference type="NCBI Taxonomy" id="182096"/>
    <lineage>
        <taxon>Eukaryota</taxon>
        <taxon>Fungi</taxon>
        <taxon>Dikarya</taxon>
        <taxon>Ascomycota</taxon>
        <taxon>Pezizomycotina</taxon>
        <taxon>Eurotiomycetes</taxon>
        <taxon>Eurotiomycetidae</taxon>
        <taxon>Eurotiales</taxon>
        <taxon>Aspergillaceae</taxon>
        <taxon>Aspergillus</taxon>
        <taxon>Aspergillus subgen. Aspergillus</taxon>
    </lineage>
</organism>
<dbReference type="SMART" id="SM00382">
    <property type="entry name" value="AAA"/>
    <property type="match status" value="1"/>
</dbReference>
<dbReference type="Pfam" id="PF00004">
    <property type="entry name" value="AAA"/>
    <property type="match status" value="1"/>
</dbReference>
<keyword evidence="3" id="KW-1185">Reference proteome</keyword>
<feature type="domain" description="AAA+ ATPase" evidence="1">
    <location>
        <begin position="405"/>
        <end position="529"/>
    </location>
</feature>
<reference evidence="2" key="1">
    <citation type="submission" date="2021-01" db="EMBL/GenBank/DDBJ databases">
        <authorList>
            <consortium name="Aspergillus chevalieri M1 genome sequencing consortium"/>
            <person name="Kazuki M."/>
            <person name="Futagami T."/>
        </authorList>
    </citation>
    <scope>NUCLEOTIDE SEQUENCE</scope>
    <source>
        <strain evidence="2">M1</strain>
    </source>
</reference>
<evidence type="ECO:0000313" key="2">
    <source>
        <dbReference type="EMBL" id="BCR92643.1"/>
    </source>
</evidence>
<protein>
    <recommendedName>
        <fullName evidence="1">AAA+ ATPase domain-containing protein</fullName>
    </recommendedName>
</protein>
<dbReference type="InterPro" id="IPR054289">
    <property type="entry name" value="DUF7025"/>
</dbReference>
<evidence type="ECO:0000313" key="3">
    <source>
        <dbReference type="Proteomes" id="UP000637239"/>
    </source>
</evidence>
<dbReference type="AlphaFoldDB" id="A0A7R7ZS90"/>